<dbReference type="PANTHER" id="PTHR47891:SF2">
    <property type="entry name" value="MAGNESIUM AND COBALT TRANSPORTER"/>
    <property type="match status" value="1"/>
</dbReference>
<keyword evidence="5 6" id="KW-0472">Membrane</keyword>
<accession>A0A9D9HUE3</accession>
<dbReference type="Pfam" id="PF01544">
    <property type="entry name" value="CorA"/>
    <property type="match status" value="1"/>
</dbReference>
<evidence type="ECO:0000313" key="8">
    <source>
        <dbReference type="Proteomes" id="UP000823641"/>
    </source>
</evidence>
<dbReference type="PANTHER" id="PTHR47891">
    <property type="entry name" value="TRANSPORTER-RELATED"/>
    <property type="match status" value="1"/>
</dbReference>
<dbReference type="AlphaFoldDB" id="A0A9D9HUE3"/>
<dbReference type="Gene3D" id="3.30.460.20">
    <property type="entry name" value="CorA soluble domain-like"/>
    <property type="match status" value="1"/>
</dbReference>
<evidence type="ECO:0000256" key="5">
    <source>
        <dbReference type="ARBA" id="ARBA00023136"/>
    </source>
</evidence>
<evidence type="ECO:0000256" key="2">
    <source>
        <dbReference type="ARBA" id="ARBA00009765"/>
    </source>
</evidence>
<dbReference type="GO" id="GO:0046873">
    <property type="term" value="F:metal ion transmembrane transporter activity"/>
    <property type="evidence" value="ECO:0007669"/>
    <property type="project" value="InterPro"/>
</dbReference>
<keyword evidence="3 6" id="KW-0812">Transmembrane</keyword>
<dbReference type="InterPro" id="IPR002523">
    <property type="entry name" value="MgTranspt_CorA/ZnTranspt_ZntB"/>
</dbReference>
<keyword evidence="4 6" id="KW-1133">Transmembrane helix</keyword>
<reference evidence="7" key="1">
    <citation type="submission" date="2020-10" db="EMBL/GenBank/DDBJ databases">
        <authorList>
            <person name="Gilroy R."/>
        </authorList>
    </citation>
    <scope>NUCLEOTIDE SEQUENCE</scope>
    <source>
        <strain evidence="7">G3-3990</strain>
    </source>
</reference>
<dbReference type="Gene3D" id="1.20.58.340">
    <property type="entry name" value="Magnesium transport protein CorA, transmembrane region"/>
    <property type="match status" value="2"/>
</dbReference>
<dbReference type="GO" id="GO:0016020">
    <property type="term" value="C:membrane"/>
    <property type="evidence" value="ECO:0007669"/>
    <property type="project" value="UniProtKB-SubCell"/>
</dbReference>
<dbReference type="InterPro" id="IPR047199">
    <property type="entry name" value="CorA-like"/>
</dbReference>
<proteinExistence type="inferred from homology"/>
<organism evidence="7 8">
    <name type="scientific">Candidatus Gallipaludibacter merdavium</name>
    <dbReference type="NCBI Taxonomy" id="2840839"/>
    <lineage>
        <taxon>Bacteria</taxon>
        <taxon>Pseudomonadati</taxon>
        <taxon>Bacteroidota</taxon>
        <taxon>Bacteroidia</taxon>
        <taxon>Bacteroidales</taxon>
        <taxon>Candidatus Gallipaludibacter</taxon>
    </lineage>
</organism>
<feature type="transmembrane region" description="Helical" evidence="6">
    <location>
        <begin position="280"/>
        <end position="300"/>
    </location>
</feature>
<evidence type="ECO:0000313" key="7">
    <source>
        <dbReference type="EMBL" id="MBO8460499.1"/>
    </source>
</evidence>
<gene>
    <name evidence="7" type="ORF">IAA73_09230</name>
</gene>
<reference evidence="7" key="2">
    <citation type="journal article" date="2021" name="PeerJ">
        <title>Extensive microbial diversity within the chicken gut microbiome revealed by metagenomics and culture.</title>
        <authorList>
            <person name="Gilroy R."/>
            <person name="Ravi A."/>
            <person name="Getino M."/>
            <person name="Pursley I."/>
            <person name="Horton D.L."/>
            <person name="Alikhan N.F."/>
            <person name="Baker D."/>
            <person name="Gharbi K."/>
            <person name="Hall N."/>
            <person name="Watson M."/>
            <person name="Adriaenssens E.M."/>
            <person name="Foster-Nyarko E."/>
            <person name="Jarju S."/>
            <person name="Secka A."/>
            <person name="Antonio M."/>
            <person name="Oren A."/>
            <person name="Chaudhuri R.R."/>
            <person name="La Ragione R."/>
            <person name="Hildebrand F."/>
            <person name="Pallen M.J."/>
        </authorList>
    </citation>
    <scope>NUCLEOTIDE SEQUENCE</scope>
    <source>
        <strain evidence="7">G3-3990</strain>
    </source>
</reference>
<name>A0A9D9HUE3_9BACT</name>
<evidence type="ECO:0000256" key="3">
    <source>
        <dbReference type="ARBA" id="ARBA00022692"/>
    </source>
</evidence>
<dbReference type="InterPro" id="IPR045861">
    <property type="entry name" value="CorA_cytoplasmic_dom"/>
</dbReference>
<comment type="caution">
    <text evidence="7">The sequence shown here is derived from an EMBL/GenBank/DDBJ whole genome shotgun (WGS) entry which is preliminary data.</text>
</comment>
<evidence type="ECO:0000256" key="1">
    <source>
        <dbReference type="ARBA" id="ARBA00004141"/>
    </source>
</evidence>
<dbReference type="SUPFAM" id="SSF143865">
    <property type="entry name" value="CorA soluble domain-like"/>
    <property type="match status" value="1"/>
</dbReference>
<dbReference type="SUPFAM" id="SSF144083">
    <property type="entry name" value="Magnesium transport protein CorA, transmembrane region"/>
    <property type="match status" value="1"/>
</dbReference>
<dbReference type="InterPro" id="IPR045863">
    <property type="entry name" value="CorA_TM1_TM2"/>
</dbReference>
<dbReference type="CDD" id="cd12827">
    <property type="entry name" value="EcCorA_ZntB-like_u2"/>
    <property type="match status" value="1"/>
</dbReference>
<comment type="similarity">
    <text evidence="2">Belongs to the CorA metal ion transporter (MIT) (TC 1.A.35) family.</text>
</comment>
<dbReference type="EMBL" id="JADIMG010000089">
    <property type="protein sequence ID" value="MBO8460499.1"/>
    <property type="molecule type" value="Genomic_DNA"/>
</dbReference>
<evidence type="ECO:0000256" key="6">
    <source>
        <dbReference type="SAM" id="Phobius"/>
    </source>
</evidence>
<dbReference type="Proteomes" id="UP000823641">
    <property type="component" value="Unassembled WGS sequence"/>
</dbReference>
<feature type="transmembrane region" description="Helical" evidence="6">
    <location>
        <begin position="250"/>
        <end position="268"/>
    </location>
</feature>
<protein>
    <submittedName>
        <fullName evidence="7">Magnesium transporter CorA family protein</fullName>
    </submittedName>
</protein>
<evidence type="ECO:0000256" key="4">
    <source>
        <dbReference type="ARBA" id="ARBA00022989"/>
    </source>
</evidence>
<comment type="subcellular location">
    <subcellularLocation>
        <location evidence="1">Membrane</location>
        <topology evidence="1">Multi-pass membrane protein</topology>
    </subcellularLocation>
</comment>
<sequence length="306" mass="35458">MIKYYHLEDGFTPTDNYTEGDWIHLEGHEKKELEQITDRFDIPANLLADIYDIDERPRVDSGQGWTLVIIRIPRKRDGQKLHFATVPLFLIFKGQTFISICSYPTDALTDFLAYTKTKKMNHTNAHELVVHLLMNAAVWFMNYTKTINDETSKAEAQMLHNIRNDDLQKLMHWEKSLVYFEAALRGNQILLDKLLTYLQLDANSGLYTDARTELYQAYEMVLIYHNTLKGTMTTFSSVISNNVNLVMKRMTALSLILMLPTLIASFYGMNLVNHSEQSEWAFLIICGLSLFLSGGAYWLLKHKKWL</sequence>